<feature type="domain" description="Response regulatory" evidence="10">
    <location>
        <begin position="695"/>
        <end position="812"/>
    </location>
</feature>
<dbReference type="SMART" id="SM00387">
    <property type="entry name" value="HATPase_c"/>
    <property type="match status" value="1"/>
</dbReference>
<dbReference type="Pfam" id="PF00072">
    <property type="entry name" value="Response_reg"/>
    <property type="match status" value="1"/>
</dbReference>
<dbReference type="Gene3D" id="2.30.30.40">
    <property type="entry name" value="SH3 Domains"/>
    <property type="match status" value="1"/>
</dbReference>
<dbReference type="PROSITE" id="PS50894">
    <property type="entry name" value="HPT"/>
    <property type="match status" value="1"/>
</dbReference>
<evidence type="ECO:0000259" key="10">
    <source>
        <dbReference type="PROSITE" id="PS50110"/>
    </source>
</evidence>
<feature type="domain" description="Histidine kinase" evidence="9">
    <location>
        <begin position="154"/>
        <end position="395"/>
    </location>
</feature>
<evidence type="ECO:0000256" key="3">
    <source>
        <dbReference type="ARBA" id="ARBA00022553"/>
    </source>
</evidence>
<evidence type="ECO:0000256" key="5">
    <source>
        <dbReference type="ARBA" id="ARBA00022777"/>
    </source>
</evidence>
<dbReference type="SUPFAM" id="SSF47384">
    <property type="entry name" value="Homodimeric domain of signal transducing histidine kinase"/>
    <property type="match status" value="1"/>
</dbReference>
<dbReference type="SUPFAM" id="SSF47226">
    <property type="entry name" value="Histidine-containing phosphotransfer domain, HPT domain"/>
    <property type="match status" value="1"/>
</dbReference>
<keyword evidence="6" id="KW-0902">Two-component regulatory system</keyword>
<dbReference type="SMART" id="SM00448">
    <property type="entry name" value="REC"/>
    <property type="match status" value="1"/>
</dbReference>
<dbReference type="InterPro" id="IPR008207">
    <property type="entry name" value="Sig_transdc_His_kin_Hpt_dom"/>
</dbReference>
<evidence type="ECO:0000313" key="13">
    <source>
        <dbReference type="EMBL" id="MFC3714199.1"/>
    </source>
</evidence>
<dbReference type="InterPro" id="IPR001789">
    <property type="entry name" value="Sig_transdc_resp-reg_receiver"/>
</dbReference>
<dbReference type="InterPro" id="IPR005467">
    <property type="entry name" value="His_kinase_dom"/>
</dbReference>
<dbReference type="CDD" id="cd16916">
    <property type="entry name" value="HATPase_CheA-like"/>
    <property type="match status" value="1"/>
</dbReference>
<dbReference type="PRINTS" id="PR00344">
    <property type="entry name" value="BCTRLSENSOR"/>
</dbReference>
<evidence type="ECO:0000256" key="1">
    <source>
        <dbReference type="ARBA" id="ARBA00000085"/>
    </source>
</evidence>
<dbReference type="Gene3D" id="1.10.287.560">
    <property type="entry name" value="Histidine kinase CheA-like, homodimeric domain"/>
    <property type="match status" value="1"/>
</dbReference>
<dbReference type="InterPro" id="IPR036097">
    <property type="entry name" value="HisK_dim/P_sf"/>
</dbReference>
<evidence type="ECO:0000259" key="12">
    <source>
        <dbReference type="PROSITE" id="PS50894"/>
    </source>
</evidence>
<dbReference type="PROSITE" id="PS50109">
    <property type="entry name" value="HIS_KIN"/>
    <property type="match status" value="1"/>
</dbReference>
<organism evidence="13 14">
    <name type="scientific">Sphingoaurantiacus capsulatus</name>
    <dbReference type="NCBI Taxonomy" id="1771310"/>
    <lineage>
        <taxon>Bacteria</taxon>
        <taxon>Pseudomonadati</taxon>
        <taxon>Pseudomonadota</taxon>
        <taxon>Alphaproteobacteria</taxon>
        <taxon>Sphingomonadales</taxon>
        <taxon>Sphingosinicellaceae</taxon>
        <taxon>Sphingoaurantiacus</taxon>
    </lineage>
</organism>
<dbReference type="InterPro" id="IPR036641">
    <property type="entry name" value="HPT_dom_sf"/>
</dbReference>
<reference evidence="14" key="1">
    <citation type="journal article" date="2019" name="Int. J. Syst. Evol. Microbiol.">
        <title>The Global Catalogue of Microorganisms (GCM) 10K type strain sequencing project: providing services to taxonomists for standard genome sequencing and annotation.</title>
        <authorList>
            <consortium name="The Broad Institute Genomics Platform"/>
            <consortium name="The Broad Institute Genome Sequencing Center for Infectious Disease"/>
            <person name="Wu L."/>
            <person name="Ma J."/>
        </authorList>
    </citation>
    <scope>NUCLEOTIDE SEQUENCE [LARGE SCALE GENOMIC DNA]</scope>
    <source>
        <strain evidence="14">KCTC 42644</strain>
    </source>
</reference>
<dbReference type="InterPro" id="IPR051315">
    <property type="entry name" value="Bact_Chemotaxis_CheA"/>
</dbReference>
<dbReference type="Gene3D" id="1.20.120.160">
    <property type="entry name" value="HPT domain"/>
    <property type="match status" value="1"/>
</dbReference>
<evidence type="ECO:0000256" key="6">
    <source>
        <dbReference type="ARBA" id="ARBA00023012"/>
    </source>
</evidence>
<feature type="domain" description="HPt" evidence="12">
    <location>
        <begin position="1"/>
        <end position="101"/>
    </location>
</feature>
<dbReference type="InterPro" id="IPR004105">
    <property type="entry name" value="CheA-like_dim"/>
</dbReference>
<name>A0ABV7XDN0_9SPHN</name>
<comment type="caution">
    <text evidence="13">The sequence shown here is derived from an EMBL/GenBank/DDBJ whole genome shotgun (WGS) entry which is preliminary data.</text>
</comment>
<evidence type="ECO:0000259" key="9">
    <source>
        <dbReference type="PROSITE" id="PS50109"/>
    </source>
</evidence>
<dbReference type="SMART" id="SM00073">
    <property type="entry name" value="HPT"/>
    <property type="match status" value="1"/>
</dbReference>
<dbReference type="InterPro" id="IPR004358">
    <property type="entry name" value="Sig_transdc_His_kin-like_C"/>
</dbReference>
<dbReference type="Pfam" id="PF02518">
    <property type="entry name" value="HATPase_c"/>
    <property type="match status" value="1"/>
</dbReference>
<feature type="modified residue" description="4-aspartylphosphate" evidence="8">
    <location>
        <position position="745"/>
    </location>
</feature>
<dbReference type="CDD" id="cd00156">
    <property type="entry name" value="REC"/>
    <property type="match status" value="1"/>
</dbReference>
<comment type="catalytic activity">
    <reaction evidence="1">
        <text>ATP + protein L-histidine = ADP + protein N-phospho-L-histidine.</text>
        <dbReference type="EC" id="2.7.13.3"/>
    </reaction>
</comment>
<dbReference type="CDD" id="cd00088">
    <property type="entry name" value="HPT"/>
    <property type="match status" value="1"/>
</dbReference>
<protein>
    <recommendedName>
        <fullName evidence="2">histidine kinase</fullName>
        <ecNumber evidence="2">2.7.13.3</ecNumber>
    </recommendedName>
</protein>
<keyword evidence="14" id="KW-1185">Reference proteome</keyword>
<dbReference type="InterPro" id="IPR003594">
    <property type="entry name" value="HATPase_dom"/>
</dbReference>
<dbReference type="InterPro" id="IPR037006">
    <property type="entry name" value="CheA-like_homodim_sf"/>
</dbReference>
<dbReference type="PANTHER" id="PTHR43395">
    <property type="entry name" value="SENSOR HISTIDINE KINASE CHEA"/>
    <property type="match status" value="1"/>
</dbReference>
<dbReference type="SUPFAM" id="SSF52172">
    <property type="entry name" value="CheY-like"/>
    <property type="match status" value="1"/>
</dbReference>
<dbReference type="EC" id="2.7.13.3" evidence="2"/>
<evidence type="ECO:0000256" key="4">
    <source>
        <dbReference type="ARBA" id="ARBA00022679"/>
    </source>
</evidence>
<proteinExistence type="predicted"/>
<dbReference type="PROSITE" id="PS50851">
    <property type="entry name" value="CHEW"/>
    <property type="match status" value="2"/>
</dbReference>
<evidence type="ECO:0000256" key="2">
    <source>
        <dbReference type="ARBA" id="ARBA00012438"/>
    </source>
</evidence>
<evidence type="ECO:0000259" key="11">
    <source>
        <dbReference type="PROSITE" id="PS50851"/>
    </source>
</evidence>
<dbReference type="Pfam" id="PF01584">
    <property type="entry name" value="CheW"/>
    <property type="match status" value="2"/>
</dbReference>
<feature type="domain" description="CheW-like" evidence="11">
    <location>
        <begin position="554"/>
        <end position="682"/>
    </location>
</feature>
<dbReference type="Gene3D" id="3.30.565.10">
    <property type="entry name" value="Histidine kinase-like ATPase, C-terminal domain"/>
    <property type="match status" value="1"/>
</dbReference>
<dbReference type="PROSITE" id="PS50110">
    <property type="entry name" value="RESPONSE_REGULATORY"/>
    <property type="match status" value="1"/>
</dbReference>
<accession>A0ABV7XDN0</accession>
<dbReference type="RefSeq" id="WP_380863403.1">
    <property type="nucleotide sequence ID" value="NZ_JBHRXV010000011.1"/>
</dbReference>
<dbReference type="InterPro" id="IPR002545">
    <property type="entry name" value="CheW-lke_dom"/>
</dbReference>
<evidence type="ECO:0000256" key="7">
    <source>
        <dbReference type="PROSITE-ProRule" id="PRU00110"/>
    </source>
</evidence>
<feature type="modified residue" description="Phosphohistidine" evidence="7">
    <location>
        <position position="44"/>
    </location>
</feature>
<feature type="domain" description="CheW-like" evidence="11">
    <location>
        <begin position="397"/>
        <end position="532"/>
    </location>
</feature>
<dbReference type="EMBL" id="JBHRXV010000011">
    <property type="protein sequence ID" value="MFC3714199.1"/>
    <property type="molecule type" value="Genomic_DNA"/>
</dbReference>
<dbReference type="InterPro" id="IPR036061">
    <property type="entry name" value="CheW-like_dom_sf"/>
</dbReference>
<keyword evidence="3 8" id="KW-0597">Phosphoprotein</keyword>
<sequence>MDELLVDFLTETAENIGVVDNEIVRWERNPTDRAMLDNIFRLVHTIKGTCGFLNLPRLEALAHAGETVLGRVRDGKLTVSAHVVSEVLASLDGIKAILRVLESTGKEPEGDDAGLIARLERVAAGEAAPGVPAVAAAPEAEAARAPQSIRVSVDLLEQLMTTVSELVLTRNQLLQIARRAGEGDAYAVALQRLSQCVSEIQDGVMRTRMQPVSNAWAALPRMVRNLSLELGKKIELEMHGGETELDRQLLELIKDPLAHMVRNACDHGLEDPRSRAAAGKREVGRLRLNAHQEGGHIVIELSDDGRGLNLDRLKAKAIDAGLLRERDAAELTNAQAAKLMFHAGLSTAEQVTAVSGRGVGMDVVKSNIEKIGGTVEVDSTPGRGTRFTMRVPLTLAIIPALIVAAGGERFAVPQIAVRELVGAGSEGENRIETLHDAQVLRLRDRLLPVVSLARLLGLPESDSEESYVVVAQAGSFSFGLVVDDVHDTEEIVVKPVAPLLSGVPVYSGNAILGDGRVIMILDVNGIAALGTDAGDRDARVEAEEEVVEDTAAERDAMLVFRAGSPHPKAVPLSLVSRLEEIAVETIEWSEDRPVVQYRGEVMPIVTVDEGASLKPSGRQPMLVFNDGARAIALAVDAVIDIVEDVVDISLSGEVGGRLGSAVIGGRVTEVLDIGHYLNAGLRPVVRTTASAGRATVLIVDDSAFFRNMLRPLLSAAGYDVTTAASAEEALRLREAGRRYDLILSDIEMPGQSGVDLAKAVKSGGEWAATPMIALSSLVSDDAQARGRDAGFDDYVPKFDRVSLLSLLERQLSKVAA</sequence>
<dbReference type="SUPFAM" id="SSF50341">
    <property type="entry name" value="CheW-like"/>
    <property type="match status" value="2"/>
</dbReference>
<dbReference type="Pfam" id="PF01627">
    <property type="entry name" value="Hpt"/>
    <property type="match status" value="1"/>
</dbReference>
<dbReference type="Gene3D" id="3.40.50.2300">
    <property type="match status" value="1"/>
</dbReference>
<keyword evidence="4" id="KW-0808">Transferase</keyword>
<dbReference type="InterPro" id="IPR036890">
    <property type="entry name" value="HATPase_C_sf"/>
</dbReference>
<dbReference type="CDD" id="cd00731">
    <property type="entry name" value="CheA_reg"/>
    <property type="match status" value="1"/>
</dbReference>
<dbReference type="SUPFAM" id="SSF55874">
    <property type="entry name" value="ATPase domain of HSP90 chaperone/DNA topoisomerase II/histidine kinase"/>
    <property type="match status" value="1"/>
</dbReference>
<dbReference type="SMART" id="SM01231">
    <property type="entry name" value="H-kinase_dim"/>
    <property type="match status" value="1"/>
</dbReference>
<dbReference type="Proteomes" id="UP001595615">
    <property type="component" value="Unassembled WGS sequence"/>
</dbReference>
<keyword evidence="5" id="KW-0418">Kinase</keyword>
<dbReference type="PANTHER" id="PTHR43395:SF1">
    <property type="entry name" value="CHEMOTAXIS PROTEIN CHEA"/>
    <property type="match status" value="1"/>
</dbReference>
<evidence type="ECO:0000313" key="14">
    <source>
        <dbReference type="Proteomes" id="UP001595615"/>
    </source>
</evidence>
<gene>
    <name evidence="13" type="ORF">ACFOMD_16640</name>
</gene>
<dbReference type="SMART" id="SM00260">
    <property type="entry name" value="CheW"/>
    <property type="match status" value="1"/>
</dbReference>
<evidence type="ECO:0000256" key="8">
    <source>
        <dbReference type="PROSITE-ProRule" id="PRU00169"/>
    </source>
</evidence>
<dbReference type="InterPro" id="IPR011006">
    <property type="entry name" value="CheY-like_superfamily"/>
</dbReference>
<dbReference type="Pfam" id="PF02895">
    <property type="entry name" value="H-kinase_dim"/>
    <property type="match status" value="1"/>
</dbReference>